<evidence type="ECO:0000259" key="4">
    <source>
        <dbReference type="Pfam" id="PF04586"/>
    </source>
</evidence>
<keyword evidence="1" id="KW-1188">Viral release from host cell</keyword>
<dbReference type="InterPro" id="IPR054613">
    <property type="entry name" value="Peptidase_S78_dom"/>
</dbReference>
<dbReference type="InterPro" id="IPR006433">
    <property type="entry name" value="Prohead_protease"/>
</dbReference>
<evidence type="ECO:0000256" key="3">
    <source>
        <dbReference type="ARBA" id="ARBA00022801"/>
    </source>
</evidence>
<evidence type="ECO:0000256" key="1">
    <source>
        <dbReference type="ARBA" id="ARBA00022612"/>
    </source>
</evidence>
<reference evidence="6" key="1">
    <citation type="submission" date="2017-01" db="EMBL/GenBank/DDBJ databases">
        <authorList>
            <person name="Varghese N."/>
            <person name="Submissions S."/>
        </authorList>
    </citation>
    <scope>NUCLEOTIDE SEQUENCE [LARGE SCALE GENOMIC DNA]</scope>
    <source>
        <strain evidence="6">DSM 46698</strain>
    </source>
</reference>
<gene>
    <name evidence="5" type="ORF">SAMN05421761_10765</name>
</gene>
<organism evidence="5 6">
    <name type="scientific">Belliella pelovolcani</name>
    <dbReference type="NCBI Taxonomy" id="529505"/>
    <lineage>
        <taxon>Bacteria</taxon>
        <taxon>Pseudomonadati</taxon>
        <taxon>Bacteroidota</taxon>
        <taxon>Cytophagia</taxon>
        <taxon>Cytophagales</taxon>
        <taxon>Cyclobacteriaceae</taxon>
        <taxon>Belliella</taxon>
    </lineage>
</organism>
<dbReference type="AlphaFoldDB" id="A0A1N7MRH1"/>
<keyword evidence="6" id="KW-1185">Reference proteome</keyword>
<protein>
    <recommendedName>
        <fullName evidence="4">Prohead serine protease domain-containing protein</fullName>
    </recommendedName>
</protein>
<dbReference type="STRING" id="529505.SAMN05421761_10765"/>
<dbReference type="GO" id="GO:0006508">
    <property type="term" value="P:proteolysis"/>
    <property type="evidence" value="ECO:0007669"/>
    <property type="project" value="UniProtKB-KW"/>
</dbReference>
<dbReference type="Proteomes" id="UP000186026">
    <property type="component" value="Unassembled WGS sequence"/>
</dbReference>
<evidence type="ECO:0000313" key="5">
    <source>
        <dbReference type="EMBL" id="SIS88662.1"/>
    </source>
</evidence>
<name>A0A1N7MRH1_9BACT</name>
<keyword evidence="3" id="KW-0378">Hydrolase</keyword>
<dbReference type="RefSeq" id="WP_076501092.1">
    <property type="nucleotide sequence ID" value="NZ_FTOP01000007.1"/>
</dbReference>
<evidence type="ECO:0000313" key="6">
    <source>
        <dbReference type="Proteomes" id="UP000186026"/>
    </source>
</evidence>
<proteinExistence type="predicted"/>
<dbReference type="Pfam" id="PF04586">
    <property type="entry name" value="Peptidase_S78"/>
    <property type="match status" value="1"/>
</dbReference>
<accession>A0A1N7MRH1</accession>
<dbReference type="EMBL" id="FTOP01000007">
    <property type="protein sequence ID" value="SIS88662.1"/>
    <property type="molecule type" value="Genomic_DNA"/>
</dbReference>
<evidence type="ECO:0000256" key="2">
    <source>
        <dbReference type="ARBA" id="ARBA00022670"/>
    </source>
</evidence>
<keyword evidence="2" id="KW-0645">Protease</keyword>
<dbReference type="GO" id="GO:0008233">
    <property type="term" value="F:peptidase activity"/>
    <property type="evidence" value="ECO:0007669"/>
    <property type="project" value="UniProtKB-KW"/>
</dbReference>
<dbReference type="NCBIfam" id="TIGR01543">
    <property type="entry name" value="proheadase_HK97"/>
    <property type="match status" value="1"/>
</dbReference>
<sequence>MNKELRYIDNIEYRAIEEDGKKYIRAYALKFNTLSKDLGGFFETIDRSAINEDTDLSDVVALFNHNANYVLARKNDSVDTLEIKVDDTGLFYSFEVDEEISYIKDLYRNIQKGNINKSSFAFNISEGGDKWEKRDNKYFRTITSFKGIYDVSVVTNPAYEDTSIRNFDSIKDELDKVEETVEINYNKYENKLKIISI</sequence>
<feature type="domain" description="Prohead serine protease" evidence="4">
    <location>
        <begin position="10"/>
        <end position="165"/>
    </location>
</feature>